<feature type="domain" description="Activator of Hsp90 ATPase homologue 1/2-like C-terminal" evidence="2">
    <location>
        <begin position="24"/>
        <end position="132"/>
    </location>
</feature>
<dbReference type="CDD" id="cd08899">
    <property type="entry name" value="SRPBCC_CalC_Aha1-like_6"/>
    <property type="match status" value="1"/>
</dbReference>
<organism evidence="3 4">
    <name type="scientific">Ornithinibacillus caprae</name>
    <dbReference type="NCBI Taxonomy" id="2678566"/>
    <lineage>
        <taxon>Bacteria</taxon>
        <taxon>Bacillati</taxon>
        <taxon>Bacillota</taxon>
        <taxon>Bacilli</taxon>
        <taxon>Bacillales</taxon>
        <taxon>Bacillaceae</taxon>
        <taxon>Ornithinibacillus</taxon>
    </lineage>
</organism>
<dbReference type="Proteomes" id="UP000469125">
    <property type="component" value="Unassembled WGS sequence"/>
</dbReference>
<dbReference type="Gene3D" id="3.30.530.20">
    <property type="match status" value="1"/>
</dbReference>
<sequence length="158" mass="18521">MSNYGSLHERDGRYALVFERKYPFSPEKVFRFITDPDYFTQWYPFATGDMDLSVGGKIMFDDGEGSVYEAVITELIPPYFFCFQEIDDLLEIRIHVADQGCTLTFSHTFDDQTMAIYIAAGWHRCLDVLGQLIYGHTVEWEDNALELREYYKTNLYKN</sequence>
<keyword evidence="4" id="KW-1185">Reference proteome</keyword>
<dbReference type="InterPro" id="IPR023393">
    <property type="entry name" value="START-like_dom_sf"/>
</dbReference>
<comment type="similarity">
    <text evidence="1">Belongs to the AHA1 family.</text>
</comment>
<name>A0A6N8FE95_9BACI</name>
<comment type="caution">
    <text evidence="3">The sequence shown here is derived from an EMBL/GenBank/DDBJ whole genome shotgun (WGS) entry which is preliminary data.</text>
</comment>
<dbReference type="InterPro" id="IPR013538">
    <property type="entry name" value="ASHA1/2-like_C"/>
</dbReference>
<dbReference type="Pfam" id="PF08327">
    <property type="entry name" value="AHSA1"/>
    <property type="match status" value="1"/>
</dbReference>
<reference evidence="3 4" key="1">
    <citation type="submission" date="2019-11" db="EMBL/GenBank/DDBJ databases">
        <authorList>
            <person name="Li X."/>
        </authorList>
    </citation>
    <scope>NUCLEOTIDE SEQUENCE [LARGE SCALE GENOMIC DNA]</scope>
    <source>
        <strain evidence="3 4">L9</strain>
    </source>
</reference>
<dbReference type="EMBL" id="WOCA01000003">
    <property type="protein sequence ID" value="MUK87843.1"/>
    <property type="molecule type" value="Genomic_DNA"/>
</dbReference>
<accession>A0A6N8FE95</accession>
<dbReference type="AlphaFoldDB" id="A0A6N8FE95"/>
<gene>
    <name evidence="3" type="ORF">GMD78_05445</name>
</gene>
<protein>
    <recommendedName>
        <fullName evidence="2">Activator of Hsp90 ATPase homologue 1/2-like C-terminal domain-containing protein</fullName>
    </recommendedName>
</protein>
<proteinExistence type="inferred from homology"/>
<dbReference type="RefSeq" id="WP_155667737.1">
    <property type="nucleotide sequence ID" value="NZ_WOCA01000003.1"/>
</dbReference>
<evidence type="ECO:0000259" key="2">
    <source>
        <dbReference type="Pfam" id="PF08327"/>
    </source>
</evidence>
<dbReference type="SUPFAM" id="SSF55961">
    <property type="entry name" value="Bet v1-like"/>
    <property type="match status" value="1"/>
</dbReference>
<evidence type="ECO:0000313" key="3">
    <source>
        <dbReference type="EMBL" id="MUK87843.1"/>
    </source>
</evidence>
<evidence type="ECO:0000313" key="4">
    <source>
        <dbReference type="Proteomes" id="UP000469125"/>
    </source>
</evidence>
<evidence type="ECO:0000256" key="1">
    <source>
        <dbReference type="ARBA" id="ARBA00006817"/>
    </source>
</evidence>